<dbReference type="PANTHER" id="PTHR24356:SF414">
    <property type="entry name" value="NON-SPECIFIC SERINE_THREONINE PROTEIN KINASE"/>
    <property type="match status" value="1"/>
</dbReference>
<evidence type="ECO:0000256" key="9">
    <source>
        <dbReference type="PROSITE-ProRule" id="PRU10141"/>
    </source>
</evidence>
<dbReference type="InterPro" id="IPR017441">
    <property type="entry name" value="Protein_kinase_ATP_BS"/>
</dbReference>
<dbReference type="InterPro" id="IPR000719">
    <property type="entry name" value="Prot_kinase_dom"/>
</dbReference>
<gene>
    <name evidence="12" type="ORF">RIMI_LOCUS21432533</name>
</gene>
<feature type="compositionally biased region" description="Basic and acidic residues" evidence="10">
    <location>
        <begin position="518"/>
        <end position="536"/>
    </location>
</feature>
<evidence type="ECO:0000256" key="1">
    <source>
        <dbReference type="ARBA" id="ARBA00012513"/>
    </source>
</evidence>
<evidence type="ECO:0000256" key="10">
    <source>
        <dbReference type="SAM" id="MobiDB-lite"/>
    </source>
</evidence>
<evidence type="ECO:0000256" key="5">
    <source>
        <dbReference type="ARBA" id="ARBA00022777"/>
    </source>
</evidence>
<reference evidence="12" key="1">
    <citation type="submission" date="2023-07" db="EMBL/GenBank/DDBJ databases">
        <authorList>
            <person name="Stuckert A."/>
        </authorList>
    </citation>
    <scope>NUCLEOTIDE SEQUENCE</scope>
</reference>
<feature type="binding site" evidence="9">
    <location>
        <position position="144"/>
    </location>
    <ligand>
        <name>ATP</name>
        <dbReference type="ChEBI" id="CHEBI:30616"/>
    </ligand>
</feature>
<dbReference type="Gene3D" id="3.30.200.20">
    <property type="entry name" value="Phosphorylase Kinase, domain 1"/>
    <property type="match status" value="1"/>
</dbReference>
<name>A0ABN9MJM4_9NEOB</name>
<evidence type="ECO:0000256" key="3">
    <source>
        <dbReference type="ARBA" id="ARBA00022679"/>
    </source>
</evidence>
<dbReference type="Pfam" id="PF00069">
    <property type="entry name" value="Pkinase"/>
    <property type="match status" value="1"/>
</dbReference>
<sequence>MSGFLAAETRFQNGDLSPIKELAQKVLSVLEGPARSSERLETAEGDTEDEQNLHPKMIPDLNASQVELTSDLITDPTVLAIPDSGIYEIPEIQEPAAGATESLIPARMPHIRDFETSKLIGTGGFGSVYLARHKDLHQNFAIKKMAKRSLYTPKKMEWAYLERDILTFSDCPFVASMLCSFPSKSHLCMVMEYVEGGDCQTLLNTRGPLPVPLARLYFAEAVVAVEYLHSYGVVHRDLKPENLLITSTGHIKVTDFGLSKLGVMIPKTNIYKQLAEEISREFRDHEVCGTKYYLAPEVILKKGYGRPVDWWSMGIILHQFLVGFVPFYMKKDIVDAGAFEIKGHPFLIGLDFDNLLSQKPEYVPQLASNTYTSFSINHSDINKYLVSEDEEDNESFIYQNFTSSSEWLSKLCTTTTRRMNNEDPKSPAEFTQASYTNILEMQKESFPASISIRDDAFTSLPCSPPLSENEADEERKSSIYLSIEQQGSENEEMGEKRPEIPAPEETKSSIYWSIEQQSSEKEEKRPDIPVHEDRKYLIPLSRAQQNSENKEKEEKTPDSFLHKILSSSWRGLSRAARAFTCCYCCSRPPEPSERLEISTSSAL</sequence>
<feature type="compositionally biased region" description="Basic and acidic residues" evidence="10">
    <location>
        <begin position="493"/>
        <end position="507"/>
    </location>
</feature>
<keyword evidence="2" id="KW-0723">Serine/threonine-protein kinase</keyword>
<feature type="region of interest" description="Disordered" evidence="10">
    <location>
        <begin position="33"/>
        <end position="54"/>
    </location>
</feature>
<dbReference type="PROSITE" id="PS00107">
    <property type="entry name" value="PROTEIN_KINASE_ATP"/>
    <property type="match status" value="1"/>
</dbReference>
<comment type="caution">
    <text evidence="12">The sequence shown here is derived from an EMBL/GenBank/DDBJ whole genome shotgun (WGS) entry which is preliminary data.</text>
</comment>
<organism evidence="12 13">
    <name type="scientific">Ranitomeya imitator</name>
    <name type="common">mimic poison frog</name>
    <dbReference type="NCBI Taxonomy" id="111125"/>
    <lineage>
        <taxon>Eukaryota</taxon>
        <taxon>Metazoa</taxon>
        <taxon>Chordata</taxon>
        <taxon>Craniata</taxon>
        <taxon>Vertebrata</taxon>
        <taxon>Euteleostomi</taxon>
        <taxon>Amphibia</taxon>
        <taxon>Batrachia</taxon>
        <taxon>Anura</taxon>
        <taxon>Neobatrachia</taxon>
        <taxon>Hyloidea</taxon>
        <taxon>Dendrobatidae</taxon>
        <taxon>Dendrobatinae</taxon>
        <taxon>Ranitomeya</taxon>
    </lineage>
</organism>
<dbReference type="InterPro" id="IPR050236">
    <property type="entry name" value="Ser_Thr_kinase_AGC"/>
</dbReference>
<evidence type="ECO:0000256" key="6">
    <source>
        <dbReference type="ARBA" id="ARBA00022840"/>
    </source>
</evidence>
<evidence type="ECO:0000256" key="4">
    <source>
        <dbReference type="ARBA" id="ARBA00022741"/>
    </source>
</evidence>
<evidence type="ECO:0000313" key="13">
    <source>
        <dbReference type="Proteomes" id="UP001176940"/>
    </source>
</evidence>
<keyword evidence="13" id="KW-1185">Reference proteome</keyword>
<comment type="catalytic activity">
    <reaction evidence="7">
        <text>L-threonyl-[protein] + ATP = O-phospho-L-threonyl-[protein] + ADP + H(+)</text>
        <dbReference type="Rhea" id="RHEA:46608"/>
        <dbReference type="Rhea" id="RHEA-COMP:11060"/>
        <dbReference type="Rhea" id="RHEA-COMP:11605"/>
        <dbReference type="ChEBI" id="CHEBI:15378"/>
        <dbReference type="ChEBI" id="CHEBI:30013"/>
        <dbReference type="ChEBI" id="CHEBI:30616"/>
        <dbReference type="ChEBI" id="CHEBI:61977"/>
        <dbReference type="ChEBI" id="CHEBI:456216"/>
        <dbReference type="EC" id="2.7.11.1"/>
    </reaction>
</comment>
<dbReference type="SUPFAM" id="SSF56112">
    <property type="entry name" value="Protein kinase-like (PK-like)"/>
    <property type="match status" value="1"/>
</dbReference>
<accession>A0ABN9MJM4</accession>
<evidence type="ECO:0000259" key="11">
    <source>
        <dbReference type="PROSITE" id="PS50011"/>
    </source>
</evidence>
<evidence type="ECO:0000256" key="8">
    <source>
        <dbReference type="ARBA" id="ARBA00048679"/>
    </source>
</evidence>
<dbReference type="Proteomes" id="UP001176940">
    <property type="component" value="Unassembled WGS sequence"/>
</dbReference>
<protein>
    <recommendedName>
        <fullName evidence="1">non-specific serine/threonine protein kinase</fullName>
        <ecNumber evidence="1">2.7.11.1</ecNumber>
    </recommendedName>
</protein>
<keyword evidence="5" id="KW-0418">Kinase</keyword>
<dbReference type="Gene3D" id="1.10.510.10">
    <property type="entry name" value="Transferase(Phosphotransferase) domain 1"/>
    <property type="match status" value="1"/>
</dbReference>
<comment type="catalytic activity">
    <reaction evidence="8">
        <text>L-seryl-[protein] + ATP = O-phospho-L-seryl-[protein] + ADP + H(+)</text>
        <dbReference type="Rhea" id="RHEA:17989"/>
        <dbReference type="Rhea" id="RHEA-COMP:9863"/>
        <dbReference type="Rhea" id="RHEA-COMP:11604"/>
        <dbReference type="ChEBI" id="CHEBI:15378"/>
        <dbReference type="ChEBI" id="CHEBI:29999"/>
        <dbReference type="ChEBI" id="CHEBI:30616"/>
        <dbReference type="ChEBI" id="CHEBI:83421"/>
        <dbReference type="ChEBI" id="CHEBI:456216"/>
        <dbReference type="EC" id="2.7.11.1"/>
    </reaction>
</comment>
<feature type="compositionally biased region" description="Basic and acidic residues" evidence="10">
    <location>
        <begin position="548"/>
        <end position="558"/>
    </location>
</feature>
<evidence type="ECO:0000313" key="12">
    <source>
        <dbReference type="EMBL" id="CAJ0966562.1"/>
    </source>
</evidence>
<feature type="domain" description="Protein kinase" evidence="11">
    <location>
        <begin position="114"/>
        <end position="408"/>
    </location>
</feature>
<dbReference type="EC" id="2.7.11.1" evidence="1"/>
<dbReference type="EMBL" id="CAUEEQ010075474">
    <property type="protein sequence ID" value="CAJ0966562.1"/>
    <property type="molecule type" value="Genomic_DNA"/>
</dbReference>
<proteinExistence type="predicted"/>
<keyword evidence="3" id="KW-0808">Transferase</keyword>
<dbReference type="PANTHER" id="PTHR24356">
    <property type="entry name" value="SERINE/THREONINE-PROTEIN KINASE"/>
    <property type="match status" value="1"/>
</dbReference>
<evidence type="ECO:0000256" key="7">
    <source>
        <dbReference type="ARBA" id="ARBA00047899"/>
    </source>
</evidence>
<keyword evidence="6 9" id="KW-0067">ATP-binding</keyword>
<evidence type="ECO:0000256" key="2">
    <source>
        <dbReference type="ARBA" id="ARBA00022527"/>
    </source>
</evidence>
<dbReference type="PROSITE" id="PS00108">
    <property type="entry name" value="PROTEIN_KINASE_ST"/>
    <property type="match status" value="1"/>
</dbReference>
<dbReference type="InterPro" id="IPR008271">
    <property type="entry name" value="Ser/Thr_kinase_AS"/>
</dbReference>
<dbReference type="SMART" id="SM00220">
    <property type="entry name" value="S_TKc"/>
    <property type="match status" value="1"/>
</dbReference>
<dbReference type="PROSITE" id="PS50011">
    <property type="entry name" value="PROTEIN_KINASE_DOM"/>
    <property type="match status" value="1"/>
</dbReference>
<dbReference type="InterPro" id="IPR011009">
    <property type="entry name" value="Kinase-like_dom_sf"/>
</dbReference>
<keyword evidence="4 9" id="KW-0547">Nucleotide-binding</keyword>
<feature type="region of interest" description="Disordered" evidence="10">
    <location>
        <begin position="484"/>
        <end position="558"/>
    </location>
</feature>